<reference evidence="1 2" key="1">
    <citation type="submission" date="2010-12" db="EMBL/GenBank/DDBJ databases">
        <title>Complete sequence of Desulfurispirillum indicum S5.</title>
        <authorList>
            <consortium name="US DOE Joint Genome Institute"/>
            <person name="Lucas S."/>
            <person name="Copeland A."/>
            <person name="Lapidus A."/>
            <person name="Cheng J.-F."/>
            <person name="Goodwin L."/>
            <person name="Pitluck S."/>
            <person name="Chertkov O."/>
            <person name="Held B."/>
            <person name="Detter J.C."/>
            <person name="Han C."/>
            <person name="Tapia R."/>
            <person name="Land M."/>
            <person name="Hauser L."/>
            <person name="Kyrpides N."/>
            <person name="Ivanova N."/>
            <person name="Mikhailova N."/>
            <person name="Haggblom M."/>
            <person name="Rauschenbach I."/>
            <person name="Bini E."/>
            <person name="Woyke T."/>
        </authorList>
    </citation>
    <scope>NUCLEOTIDE SEQUENCE [LARGE SCALE GENOMIC DNA]</scope>
    <source>
        <strain evidence="2">ATCC BAA-1389 / DSM 22839 / S5</strain>
    </source>
</reference>
<organism evidence="1 2">
    <name type="scientific">Desulfurispirillum indicum (strain ATCC BAA-1389 / DSM 22839 / S5)</name>
    <dbReference type="NCBI Taxonomy" id="653733"/>
    <lineage>
        <taxon>Bacteria</taxon>
        <taxon>Pseudomonadati</taxon>
        <taxon>Chrysiogenota</taxon>
        <taxon>Chrysiogenia</taxon>
        <taxon>Chrysiogenales</taxon>
        <taxon>Chrysiogenaceae</taxon>
        <taxon>Desulfurispirillum</taxon>
    </lineage>
</organism>
<sequence>MQSEEWKRKRRAHIAFALSLQGETLTSWAKKHGYTRCQVTDAVNCRTRKADIEQKLRDELGDQVPEWCFRKVEKRMQYVCAP</sequence>
<dbReference type="AlphaFoldDB" id="E6W6B5"/>
<dbReference type="EMBL" id="CP002432">
    <property type="protein sequence ID" value="ADU66151.1"/>
    <property type="molecule type" value="Genomic_DNA"/>
</dbReference>
<dbReference type="KEGG" id="din:Selin_1416"/>
<evidence type="ECO:0000313" key="1">
    <source>
        <dbReference type="EMBL" id="ADU66151.1"/>
    </source>
</evidence>
<dbReference type="STRING" id="653733.Selin_1416"/>
<proteinExistence type="predicted"/>
<dbReference type="HOGENOM" id="CLU_2552712_0_0_0"/>
<protein>
    <submittedName>
        <fullName evidence="1">Uncharacterized protein</fullName>
    </submittedName>
</protein>
<dbReference type="InParanoid" id="E6W6B5"/>
<dbReference type="RefSeq" id="WP_013506032.1">
    <property type="nucleotide sequence ID" value="NC_014836.1"/>
</dbReference>
<accession>E6W6B5</accession>
<keyword evidence="2" id="KW-1185">Reference proteome</keyword>
<gene>
    <name evidence="1" type="ordered locus">Selin_1416</name>
</gene>
<name>E6W6B5_DESIS</name>
<evidence type="ECO:0000313" key="2">
    <source>
        <dbReference type="Proteomes" id="UP000002572"/>
    </source>
</evidence>
<dbReference type="Proteomes" id="UP000002572">
    <property type="component" value="Chromosome"/>
</dbReference>